<keyword evidence="1" id="KW-1133">Transmembrane helix</keyword>
<comment type="caution">
    <text evidence="2">The sequence shown here is derived from an EMBL/GenBank/DDBJ whole genome shotgun (WGS) entry which is preliminary data.</text>
</comment>
<keyword evidence="1" id="KW-0812">Transmembrane</keyword>
<organism evidence="2 3">
    <name type="scientific">Sulfitobacter mediterraneus</name>
    <dbReference type="NCBI Taxonomy" id="83219"/>
    <lineage>
        <taxon>Bacteria</taxon>
        <taxon>Pseudomonadati</taxon>
        <taxon>Pseudomonadota</taxon>
        <taxon>Alphaproteobacteria</taxon>
        <taxon>Rhodobacterales</taxon>
        <taxon>Roseobacteraceae</taxon>
        <taxon>Sulfitobacter</taxon>
    </lineage>
</organism>
<dbReference type="AlphaFoldDB" id="A0A061SNQ4"/>
<sequence length="194" mass="22362">MLYQRFKVTLKSIARADFMRREDGVIALEAMIILPAMFWAFLTMFSIFHSFRTHGLTQRAAYSLGDAISRETVPIDGAYLTGLHQLFEYLSNSQGDSSIRVTSVLYDQSEDRFYRDWSQTRGGGILPLSSSDVENWHDVLPVLPDRERVIVVETFTTYEAPFKTGLEEREIRNFVFTRPRYAPRVCWENCPAGT</sequence>
<proteinExistence type="predicted"/>
<dbReference type="STRING" id="83219.PM02_13515"/>
<feature type="transmembrane region" description="Helical" evidence="1">
    <location>
        <begin position="25"/>
        <end position="48"/>
    </location>
</feature>
<evidence type="ECO:0000313" key="3">
    <source>
        <dbReference type="Proteomes" id="UP000027337"/>
    </source>
</evidence>
<gene>
    <name evidence="2" type="ORF">PM02_13515</name>
</gene>
<name>A0A061SNQ4_9RHOB</name>
<dbReference type="RefSeq" id="WP_037909286.1">
    <property type="nucleotide sequence ID" value="NZ_JAFBPZ010000006.1"/>
</dbReference>
<evidence type="ECO:0000256" key="1">
    <source>
        <dbReference type="SAM" id="Phobius"/>
    </source>
</evidence>
<evidence type="ECO:0008006" key="4">
    <source>
        <dbReference type="Google" id="ProtNLM"/>
    </source>
</evidence>
<protein>
    <recommendedName>
        <fullName evidence="4">Pilus assembly protein</fullName>
    </recommendedName>
</protein>
<keyword evidence="1" id="KW-0472">Membrane</keyword>
<reference evidence="2 3" key="1">
    <citation type="journal article" date="2014" name="Genome Announc.">
        <title>Draft Genome Sequences of Two Isolates of the Roseobacter Group, Sulfitobacter sp. Strains 3SOLIMAR09 and 1FIGIMAR09, from Harbors of Mallorca Island (Mediterranean Sea).</title>
        <authorList>
            <person name="Mas-Llado M."/>
            <person name="Pina-Villalonga J.M."/>
            <person name="Brunet-Galmes I."/>
            <person name="Nogales B."/>
            <person name="Bosch R."/>
        </authorList>
    </citation>
    <scope>NUCLEOTIDE SEQUENCE [LARGE SCALE GENOMIC DNA]</scope>
    <source>
        <strain evidence="2 3">1FIGIMAR09</strain>
    </source>
</reference>
<dbReference type="eggNOG" id="COG4961">
    <property type="taxonomic scope" value="Bacteria"/>
</dbReference>
<evidence type="ECO:0000313" key="2">
    <source>
        <dbReference type="EMBL" id="KAJ02492.1"/>
    </source>
</evidence>
<keyword evidence="3" id="KW-1185">Reference proteome</keyword>
<dbReference type="EMBL" id="JEMU01000011">
    <property type="protein sequence ID" value="KAJ02492.1"/>
    <property type="molecule type" value="Genomic_DNA"/>
</dbReference>
<accession>A0A061SNQ4</accession>
<dbReference type="Proteomes" id="UP000027337">
    <property type="component" value="Unassembled WGS sequence"/>
</dbReference>